<dbReference type="RefSeq" id="WP_343797484.1">
    <property type="nucleotide sequence ID" value="NZ_BAAADJ010000014.1"/>
</dbReference>
<proteinExistence type="predicted"/>
<evidence type="ECO:0000313" key="1">
    <source>
        <dbReference type="EMBL" id="GAA0323969.1"/>
    </source>
</evidence>
<name>A0ABN0W3E3_9BACI</name>
<accession>A0ABN0W3E3</accession>
<evidence type="ECO:0000313" key="2">
    <source>
        <dbReference type="Proteomes" id="UP001500782"/>
    </source>
</evidence>
<dbReference type="EMBL" id="BAAADJ010000014">
    <property type="protein sequence ID" value="GAA0323969.1"/>
    <property type="molecule type" value="Genomic_DNA"/>
</dbReference>
<keyword evidence="2" id="KW-1185">Reference proteome</keyword>
<sequence>MGKEIQNGRFMAKSGEEVVVFVIGMRINKWWAIHKWWPVFTAMPAMLRELYTHKELGFLSMETTMNFRTIMLVQYWKSFEDLQKYARGDLHLKAWRNFYQKLSQSSAVGIYHETYQIKPGSYECIYANMPSFGLSKAIGSEAITPKFQSANKRMNG</sequence>
<comment type="caution">
    <text evidence="1">The sequence shown here is derived from an EMBL/GenBank/DDBJ whole genome shotgun (WGS) entry which is preliminary data.</text>
</comment>
<gene>
    <name evidence="1" type="ORF">GCM10008967_13140</name>
</gene>
<organism evidence="1 2">
    <name type="scientific">Bacillus carboniphilus</name>
    <dbReference type="NCBI Taxonomy" id="86663"/>
    <lineage>
        <taxon>Bacteria</taxon>
        <taxon>Bacillati</taxon>
        <taxon>Bacillota</taxon>
        <taxon>Bacilli</taxon>
        <taxon>Bacillales</taxon>
        <taxon>Bacillaceae</taxon>
        <taxon>Bacillus</taxon>
    </lineage>
</organism>
<dbReference type="Proteomes" id="UP001500782">
    <property type="component" value="Unassembled WGS sequence"/>
</dbReference>
<reference evidence="1 2" key="1">
    <citation type="journal article" date="2019" name="Int. J. Syst. Evol. Microbiol.">
        <title>The Global Catalogue of Microorganisms (GCM) 10K type strain sequencing project: providing services to taxonomists for standard genome sequencing and annotation.</title>
        <authorList>
            <consortium name="The Broad Institute Genomics Platform"/>
            <consortium name="The Broad Institute Genome Sequencing Center for Infectious Disease"/>
            <person name="Wu L."/>
            <person name="Ma J."/>
        </authorList>
    </citation>
    <scope>NUCLEOTIDE SEQUENCE [LARGE SCALE GENOMIC DNA]</scope>
    <source>
        <strain evidence="1 2">JCM 9731</strain>
    </source>
</reference>
<dbReference type="InterPro" id="IPR025444">
    <property type="entry name" value="Monooxy_af470"/>
</dbReference>
<protein>
    <submittedName>
        <fullName evidence="1">DUF4188 domain-containing protein</fullName>
    </submittedName>
</protein>
<dbReference type="Pfam" id="PF13826">
    <property type="entry name" value="Monooxy_af470-like"/>
    <property type="match status" value="1"/>
</dbReference>